<feature type="compositionally biased region" description="Polar residues" evidence="1">
    <location>
        <begin position="43"/>
        <end position="54"/>
    </location>
</feature>
<reference evidence="3" key="1">
    <citation type="submission" date="2022-07" db="EMBL/GenBank/DDBJ databases">
        <title>Phylogenomic reconstructions and comparative analyses of Kickxellomycotina fungi.</title>
        <authorList>
            <person name="Reynolds N.K."/>
            <person name="Stajich J.E."/>
            <person name="Barry K."/>
            <person name="Grigoriev I.V."/>
            <person name="Crous P."/>
            <person name="Smith M.E."/>
        </authorList>
    </citation>
    <scope>NUCLEOTIDE SEQUENCE</scope>
    <source>
        <strain evidence="3">NBRC 100468</strain>
    </source>
</reference>
<evidence type="ECO:0000256" key="1">
    <source>
        <dbReference type="SAM" id="MobiDB-lite"/>
    </source>
</evidence>
<keyword evidence="4" id="KW-1185">Reference proteome</keyword>
<keyword evidence="2" id="KW-0812">Transmembrane</keyword>
<keyword evidence="2" id="KW-0472">Membrane</keyword>
<keyword evidence="2" id="KW-1133">Transmembrane helix</keyword>
<name>A0A9W8A2G1_9FUNG</name>
<comment type="caution">
    <text evidence="3">The sequence shown here is derived from an EMBL/GenBank/DDBJ whole genome shotgun (WGS) entry which is preliminary data.</text>
</comment>
<evidence type="ECO:0000313" key="3">
    <source>
        <dbReference type="EMBL" id="KAJ1918671.1"/>
    </source>
</evidence>
<feature type="compositionally biased region" description="Basic and acidic residues" evidence="1">
    <location>
        <begin position="65"/>
        <end position="74"/>
    </location>
</feature>
<protein>
    <submittedName>
        <fullName evidence="3">Uncharacterized protein</fullName>
    </submittedName>
</protein>
<evidence type="ECO:0000313" key="4">
    <source>
        <dbReference type="Proteomes" id="UP001150538"/>
    </source>
</evidence>
<feature type="transmembrane region" description="Helical" evidence="2">
    <location>
        <begin position="12"/>
        <end position="34"/>
    </location>
</feature>
<gene>
    <name evidence="3" type="ORF">H4219_002474</name>
</gene>
<evidence type="ECO:0000256" key="2">
    <source>
        <dbReference type="SAM" id="Phobius"/>
    </source>
</evidence>
<dbReference type="AlphaFoldDB" id="A0A9W8A2G1"/>
<sequence>MSEASETATTLSLPIAMGVISGLAILIIVIHFLVKRYKRKNGNQESDNGSSGNNKPDDSTDSLELAERGEHRTNSESTQGTYKGWFGRSST</sequence>
<dbReference type="EMBL" id="JANBPU010000040">
    <property type="protein sequence ID" value="KAJ1918671.1"/>
    <property type="molecule type" value="Genomic_DNA"/>
</dbReference>
<proteinExistence type="predicted"/>
<organism evidence="3 4">
    <name type="scientific">Mycoemilia scoparia</name>
    <dbReference type="NCBI Taxonomy" id="417184"/>
    <lineage>
        <taxon>Eukaryota</taxon>
        <taxon>Fungi</taxon>
        <taxon>Fungi incertae sedis</taxon>
        <taxon>Zoopagomycota</taxon>
        <taxon>Kickxellomycotina</taxon>
        <taxon>Kickxellomycetes</taxon>
        <taxon>Kickxellales</taxon>
        <taxon>Kickxellaceae</taxon>
        <taxon>Mycoemilia</taxon>
    </lineage>
</organism>
<accession>A0A9W8A2G1</accession>
<dbReference type="Proteomes" id="UP001150538">
    <property type="component" value="Unassembled WGS sequence"/>
</dbReference>
<feature type="region of interest" description="Disordered" evidence="1">
    <location>
        <begin position="41"/>
        <end position="91"/>
    </location>
</feature>